<dbReference type="OrthoDB" id="6555661at2"/>
<keyword evidence="3" id="KW-1185">Reference proteome</keyword>
<dbReference type="InterPro" id="IPR028208">
    <property type="entry name" value="Effector_pro_NleD-like"/>
</dbReference>
<accession>D2QXI3</accession>
<dbReference type="Proteomes" id="UP000001887">
    <property type="component" value="Chromosome"/>
</dbReference>
<evidence type="ECO:0000313" key="3">
    <source>
        <dbReference type="Proteomes" id="UP000001887"/>
    </source>
</evidence>
<dbReference type="HOGENOM" id="CLU_536215_0_0_0"/>
<dbReference type="AlphaFoldDB" id="D2QXI3"/>
<dbReference type="EMBL" id="CP001848">
    <property type="protein sequence ID" value="ADB16168.1"/>
    <property type="molecule type" value="Genomic_DNA"/>
</dbReference>
<evidence type="ECO:0000313" key="2">
    <source>
        <dbReference type="EMBL" id="ADB16168.1"/>
    </source>
</evidence>
<organism evidence="2 3">
    <name type="scientific">Pirellula staleyi (strain ATCC 27377 / DSM 6068 / ICPB 4128)</name>
    <name type="common">Pirella staleyi</name>
    <dbReference type="NCBI Taxonomy" id="530564"/>
    <lineage>
        <taxon>Bacteria</taxon>
        <taxon>Pseudomonadati</taxon>
        <taxon>Planctomycetota</taxon>
        <taxon>Planctomycetia</taxon>
        <taxon>Pirellulales</taxon>
        <taxon>Pirellulaceae</taxon>
        <taxon>Pirellula</taxon>
    </lineage>
</organism>
<proteinExistence type="predicted"/>
<gene>
    <name evidence="2" type="ordered locus">Psta_1493</name>
</gene>
<dbReference type="KEGG" id="psl:Psta_1493"/>
<reference evidence="2 3" key="1">
    <citation type="journal article" date="2009" name="Stand. Genomic Sci.">
        <title>Complete genome sequence of Pirellula staleyi type strain (ATCC 27377).</title>
        <authorList>
            <person name="Clum A."/>
            <person name="Tindall B.J."/>
            <person name="Sikorski J."/>
            <person name="Ivanova N."/>
            <person name="Mavrommatis K."/>
            <person name="Lucas S."/>
            <person name="Glavina del Rio T."/>
            <person name="Nolan M."/>
            <person name="Chen F."/>
            <person name="Tice H."/>
            <person name="Pitluck S."/>
            <person name="Cheng J.F."/>
            <person name="Chertkov O."/>
            <person name="Brettin T."/>
            <person name="Han C."/>
            <person name="Detter J.C."/>
            <person name="Kuske C."/>
            <person name="Bruce D."/>
            <person name="Goodwin L."/>
            <person name="Ovchinikova G."/>
            <person name="Pati A."/>
            <person name="Mikhailova N."/>
            <person name="Chen A."/>
            <person name="Palaniappan K."/>
            <person name="Land M."/>
            <person name="Hauser L."/>
            <person name="Chang Y.J."/>
            <person name="Jeffries C.D."/>
            <person name="Chain P."/>
            <person name="Rohde M."/>
            <person name="Goker M."/>
            <person name="Bristow J."/>
            <person name="Eisen J.A."/>
            <person name="Markowitz V."/>
            <person name="Hugenholtz P."/>
            <person name="Kyrpides N.C."/>
            <person name="Klenk H.P."/>
            <person name="Lapidus A."/>
        </authorList>
    </citation>
    <scope>NUCLEOTIDE SEQUENCE [LARGE SCALE GENOMIC DNA]</scope>
    <source>
        <strain evidence="3">ATCC 27377 / DSM 6068 / ICPB 4128</strain>
    </source>
</reference>
<dbReference type="Pfam" id="PF14891">
    <property type="entry name" value="Peptidase_M91"/>
    <property type="match status" value="1"/>
</dbReference>
<protein>
    <submittedName>
        <fullName evidence="2">Uncharacterized protein</fullName>
    </submittedName>
</protein>
<feature type="region of interest" description="Disordered" evidence="1">
    <location>
        <begin position="363"/>
        <end position="385"/>
    </location>
</feature>
<evidence type="ECO:0000256" key="1">
    <source>
        <dbReference type="SAM" id="MobiDB-lite"/>
    </source>
</evidence>
<name>D2QXI3_PIRSD</name>
<sequence>MSNAQTNAPVAKKLRRFKATFGIKSNLKSPALLTGGINLPPNIADSPKVKAAYNKLNLTIEGLRQTALDQRDGNIGIASSSQKVADLLDKGKLDLADLLKVAKGKGEAVAKQVLSEVMAAEKEIQEAVVATYIDEAKVTFQNDDISGTIAKLKEMKQFIDNPDVDYPLGDEVFVNSSIAVMCKAVGMTPQEFVQKDAEDLKAYFIENVYAPMKVKQRKAQPVGSLGDICQFADLLHGFDPQAIQDDDVKEWLQKLKDSTIGQSAMGVLNGNRPGKFTSGGVANEDVALNLPNWPQNGVIKINQGNDAFKNKTKAVLNEIATTPMGKQFLIDCAGGDPPIAITPPSVASAQRIDPSGKVLYSASEGNGSAAFDPDNDVTGADDSPQLLQNEPWRQREPSIALFHEMIHCYIYQKGGEDFTAPSDNSVTIRVGHTGDLAELRIVGIPYDHDAGGGRIVRFPFDDVNYNPYSENAYRKALARAKGKNQTDLRTHYMNIKGQVKLPNAPVNV</sequence>